<gene>
    <name evidence="2" type="ORF">DAPPUDRAFT_114670</name>
</gene>
<feature type="compositionally biased region" description="Basic and acidic residues" evidence="1">
    <location>
        <begin position="191"/>
        <end position="206"/>
    </location>
</feature>
<feature type="region of interest" description="Disordered" evidence="1">
    <location>
        <begin position="160"/>
        <end position="206"/>
    </location>
</feature>
<dbReference type="OrthoDB" id="6393150at2759"/>
<dbReference type="Proteomes" id="UP000000305">
    <property type="component" value="Unassembled WGS sequence"/>
</dbReference>
<dbReference type="EMBL" id="GL732658">
    <property type="protein sequence ID" value="EFX68314.1"/>
    <property type="molecule type" value="Genomic_DNA"/>
</dbReference>
<proteinExistence type="predicted"/>
<accession>E9HIX6</accession>
<protein>
    <submittedName>
        <fullName evidence="2">Uncharacterized protein</fullName>
    </submittedName>
</protein>
<feature type="compositionally biased region" description="Basic and acidic residues" evidence="1">
    <location>
        <begin position="11"/>
        <end position="40"/>
    </location>
</feature>
<sequence>MQTEYTNRYPPLHDLRVPDHTDRYPPLDDPRAPDHTDEYPLFEDTRALKQARSTEKARATKLGKKIIKHARSKGSRTEMKFMRTEYSAIIADCLSLQQQYCDSKEEQDERDNEWTKDLGDNAKEIFEVIELYLASSSRPPSAVSIGHASHRSLGIQSNAIVFPDQPDPPNRSADHHSISPSSSVSNQAAKALEEERRQREQERRLREQLEKQIQQMKIDEKAKIKKAVEEERDRQASKYTTANREAVNEAEKRANEIADENKKIRTALEVEKKKAKGAV</sequence>
<dbReference type="PANTHER" id="PTHR22954:SF3">
    <property type="entry name" value="PROTEIN CBG08539"/>
    <property type="match status" value="1"/>
</dbReference>
<name>E9HIX6_DAPPU</name>
<dbReference type="PANTHER" id="PTHR22954">
    <property type="entry name" value="RETROVIRAL PROTEASE-RELATED"/>
    <property type="match status" value="1"/>
</dbReference>
<evidence type="ECO:0000313" key="3">
    <source>
        <dbReference type="Proteomes" id="UP000000305"/>
    </source>
</evidence>
<evidence type="ECO:0000313" key="2">
    <source>
        <dbReference type="EMBL" id="EFX68314.1"/>
    </source>
</evidence>
<dbReference type="AlphaFoldDB" id="E9HIX6"/>
<reference evidence="2 3" key="1">
    <citation type="journal article" date="2011" name="Science">
        <title>The ecoresponsive genome of Daphnia pulex.</title>
        <authorList>
            <person name="Colbourne J.K."/>
            <person name="Pfrender M.E."/>
            <person name="Gilbert D."/>
            <person name="Thomas W.K."/>
            <person name="Tucker A."/>
            <person name="Oakley T.H."/>
            <person name="Tokishita S."/>
            <person name="Aerts A."/>
            <person name="Arnold G.J."/>
            <person name="Basu M.K."/>
            <person name="Bauer D.J."/>
            <person name="Caceres C.E."/>
            <person name="Carmel L."/>
            <person name="Casola C."/>
            <person name="Choi J.H."/>
            <person name="Detter J.C."/>
            <person name="Dong Q."/>
            <person name="Dusheyko S."/>
            <person name="Eads B.D."/>
            <person name="Frohlich T."/>
            <person name="Geiler-Samerotte K.A."/>
            <person name="Gerlach D."/>
            <person name="Hatcher P."/>
            <person name="Jogdeo S."/>
            <person name="Krijgsveld J."/>
            <person name="Kriventseva E.V."/>
            <person name="Kultz D."/>
            <person name="Laforsch C."/>
            <person name="Lindquist E."/>
            <person name="Lopez J."/>
            <person name="Manak J.R."/>
            <person name="Muller J."/>
            <person name="Pangilinan J."/>
            <person name="Patwardhan R.P."/>
            <person name="Pitluck S."/>
            <person name="Pritham E.J."/>
            <person name="Rechtsteiner A."/>
            <person name="Rho M."/>
            <person name="Rogozin I.B."/>
            <person name="Sakarya O."/>
            <person name="Salamov A."/>
            <person name="Schaack S."/>
            <person name="Shapiro H."/>
            <person name="Shiga Y."/>
            <person name="Skalitzky C."/>
            <person name="Smith Z."/>
            <person name="Souvorov A."/>
            <person name="Sung W."/>
            <person name="Tang Z."/>
            <person name="Tsuchiya D."/>
            <person name="Tu H."/>
            <person name="Vos H."/>
            <person name="Wang M."/>
            <person name="Wolf Y.I."/>
            <person name="Yamagata H."/>
            <person name="Yamada T."/>
            <person name="Ye Y."/>
            <person name="Shaw J.R."/>
            <person name="Andrews J."/>
            <person name="Crease T.J."/>
            <person name="Tang H."/>
            <person name="Lucas S.M."/>
            <person name="Robertson H.M."/>
            <person name="Bork P."/>
            <person name="Koonin E.V."/>
            <person name="Zdobnov E.M."/>
            <person name="Grigoriev I.V."/>
            <person name="Lynch M."/>
            <person name="Boore J.L."/>
        </authorList>
    </citation>
    <scope>NUCLEOTIDE SEQUENCE [LARGE SCALE GENOMIC DNA]</scope>
</reference>
<feature type="region of interest" description="Disordered" evidence="1">
    <location>
        <begin position="1"/>
        <end position="40"/>
    </location>
</feature>
<dbReference type="HOGENOM" id="CLU_998398_0_0_1"/>
<evidence type="ECO:0000256" key="1">
    <source>
        <dbReference type="SAM" id="MobiDB-lite"/>
    </source>
</evidence>
<dbReference type="PhylomeDB" id="E9HIX6"/>
<keyword evidence="3" id="KW-1185">Reference proteome</keyword>
<organism evidence="2 3">
    <name type="scientific">Daphnia pulex</name>
    <name type="common">Water flea</name>
    <dbReference type="NCBI Taxonomy" id="6669"/>
    <lineage>
        <taxon>Eukaryota</taxon>
        <taxon>Metazoa</taxon>
        <taxon>Ecdysozoa</taxon>
        <taxon>Arthropoda</taxon>
        <taxon>Crustacea</taxon>
        <taxon>Branchiopoda</taxon>
        <taxon>Diplostraca</taxon>
        <taxon>Cladocera</taxon>
        <taxon>Anomopoda</taxon>
        <taxon>Daphniidae</taxon>
        <taxon>Daphnia</taxon>
    </lineage>
</organism>
<dbReference type="KEGG" id="dpx:DAPPUDRAFT_114670"/>
<dbReference type="InParanoid" id="E9HIX6"/>